<evidence type="ECO:0000313" key="2">
    <source>
        <dbReference type="EMBL" id="KAE8974766.1"/>
    </source>
</evidence>
<feature type="chain" id="PRO_5036164294" description="RxLR effector protein" evidence="1">
    <location>
        <begin position="23"/>
        <end position="53"/>
    </location>
</feature>
<evidence type="ECO:0000313" key="4">
    <source>
        <dbReference type="EMBL" id="KAE9286207.1"/>
    </source>
</evidence>
<comment type="caution">
    <text evidence="3">The sequence shown here is derived from an EMBL/GenBank/DDBJ whole genome shotgun (WGS) entry which is preliminary data.</text>
</comment>
<keyword evidence="6" id="KW-1185">Reference proteome</keyword>
<evidence type="ECO:0000256" key="1">
    <source>
        <dbReference type="SAM" id="SignalP"/>
    </source>
</evidence>
<proteinExistence type="predicted"/>
<evidence type="ECO:0000313" key="6">
    <source>
        <dbReference type="Proteomes" id="UP000434957"/>
    </source>
</evidence>
<name>A0A6A3I9N4_9STRA</name>
<dbReference type="EMBL" id="QXFU01003515">
    <property type="protein sequence ID" value="KAE8974766.1"/>
    <property type="molecule type" value="Genomic_DNA"/>
</dbReference>
<evidence type="ECO:0000313" key="7">
    <source>
        <dbReference type="Proteomes" id="UP000435112"/>
    </source>
</evidence>
<dbReference type="Proteomes" id="UP000429607">
    <property type="component" value="Unassembled WGS sequence"/>
</dbReference>
<evidence type="ECO:0008006" key="8">
    <source>
        <dbReference type="Google" id="ProtNLM"/>
    </source>
</evidence>
<dbReference type="EMBL" id="QXFT01003399">
    <property type="protein sequence ID" value="KAE9286207.1"/>
    <property type="molecule type" value="Genomic_DNA"/>
</dbReference>
<protein>
    <recommendedName>
        <fullName evidence="8">RxLR effector protein</fullName>
    </recommendedName>
</protein>
<dbReference type="OrthoDB" id="10271201at2759"/>
<feature type="signal peptide" evidence="1">
    <location>
        <begin position="1"/>
        <end position="22"/>
    </location>
</feature>
<gene>
    <name evidence="3" type="ORF">PR001_g24533</name>
    <name evidence="2" type="ORF">PR002_g25803</name>
    <name evidence="4" type="ORF">PR003_g26381</name>
</gene>
<organism evidence="3 5">
    <name type="scientific">Phytophthora rubi</name>
    <dbReference type="NCBI Taxonomy" id="129364"/>
    <lineage>
        <taxon>Eukaryota</taxon>
        <taxon>Sar</taxon>
        <taxon>Stramenopiles</taxon>
        <taxon>Oomycota</taxon>
        <taxon>Peronosporomycetes</taxon>
        <taxon>Peronosporales</taxon>
        <taxon>Peronosporaceae</taxon>
        <taxon>Phytophthora</taxon>
    </lineage>
</organism>
<evidence type="ECO:0000313" key="3">
    <source>
        <dbReference type="EMBL" id="KAE8979516.1"/>
    </source>
</evidence>
<dbReference type="EMBL" id="QXFV01003146">
    <property type="protein sequence ID" value="KAE8979516.1"/>
    <property type="molecule type" value="Genomic_DNA"/>
</dbReference>
<evidence type="ECO:0000313" key="5">
    <source>
        <dbReference type="Proteomes" id="UP000429607"/>
    </source>
</evidence>
<dbReference type="Proteomes" id="UP000435112">
    <property type="component" value="Unassembled WGS sequence"/>
</dbReference>
<sequence>MWGSRTFGSLLLPTLQTALASAKPFKLSPPWLGRRSRRKTLHLSSKPGSSVAI</sequence>
<dbReference type="Proteomes" id="UP000434957">
    <property type="component" value="Unassembled WGS sequence"/>
</dbReference>
<reference evidence="5 7" key="1">
    <citation type="submission" date="2018-09" db="EMBL/GenBank/DDBJ databases">
        <title>Genomic investigation of the strawberry pathogen Phytophthora fragariae indicates pathogenicity is determined by transcriptional variation in three key races.</title>
        <authorList>
            <person name="Adams T.M."/>
            <person name="Armitage A.D."/>
            <person name="Sobczyk M.K."/>
            <person name="Bates H.J."/>
            <person name="Dunwell J.M."/>
            <person name="Nellist C.F."/>
            <person name="Harrison R.J."/>
        </authorList>
    </citation>
    <scope>NUCLEOTIDE SEQUENCE [LARGE SCALE GENOMIC DNA]</scope>
    <source>
        <strain evidence="3 5">SCRP249</strain>
        <strain evidence="2 7">SCRP324</strain>
        <strain evidence="4 6">SCRP333</strain>
    </source>
</reference>
<dbReference type="AlphaFoldDB" id="A0A6A3I9N4"/>
<keyword evidence="1" id="KW-0732">Signal</keyword>
<accession>A0A6A3I9N4</accession>